<dbReference type="AlphaFoldDB" id="A0A845SL88"/>
<keyword evidence="2" id="KW-1185">Reference proteome</keyword>
<name>A0A845SL88_9GAMM</name>
<proteinExistence type="predicted"/>
<sequence length="173" mass="20155">MDNKQIPDDYRNRHYPVKENMRFQLFAWKMQKVGFLLLFLFIAAACLGLFSQGVLSNASTQSASGNMRLEYDRFARNSTDTNFIIRVKINKENQLTTVFRGDLLDNYDIEFIQPLPDTSFISDKALTLTQPISKKDTWYSIYMTLKPNKMGYFTNTITLSDNEKITFNQLVYP</sequence>
<dbReference type="RefSeq" id="WP_162366726.1">
    <property type="nucleotide sequence ID" value="NZ_WUBS01000010.1"/>
</dbReference>
<protein>
    <submittedName>
        <fullName evidence="1">Uncharacterized protein</fullName>
    </submittedName>
</protein>
<dbReference type="EMBL" id="WUBS01000010">
    <property type="protein sequence ID" value="NDL64007.1"/>
    <property type="molecule type" value="Genomic_DNA"/>
</dbReference>
<evidence type="ECO:0000313" key="2">
    <source>
        <dbReference type="Proteomes" id="UP000461443"/>
    </source>
</evidence>
<dbReference type="Proteomes" id="UP000461443">
    <property type="component" value="Unassembled WGS sequence"/>
</dbReference>
<reference evidence="1 2" key="1">
    <citation type="submission" date="2019-12" db="EMBL/GenBank/DDBJ databases">
        <authorList>
            <person name="Lee S.D."/>
        </authorList>
    </citation>
    <scope>NUCLEOTIDE SEQUENCE [LARGE SCALE GENOMIC DNA]</scope>
    <source>
        <strain evidence="1 2">SAP-6</strain>
    </source>
</reference>
<comment type="caution">
    <text evidence="1">The sequence shown here is derived from an EMBL/GenBank/DDBJ whole genome shotgun (WGS) entry which is preliminary data.</text>
</comment>
<reference evidence="1 2" key="2">
    <citation type="submission" date="2020-02" db="EMBL/GenBank/DDBJ databases">
        <title>The new genus of Enterobacteriales.</title>
        <authorList>
            <person name="Kim I.S."/>
        </authorList>
    </citation>
    <scope>NUCLEOTIDE SEQUENCE [LARGE SCALE GENOMIC DNA]</scope>
    <source>
        <strain evidence="1 2">SAP-6</strain>
    </source>
</reference>
<evidence type="ECO:0000313" key="1">
    <source>
        <dbReference type="EMBL" id="NDL64007.1"/>
    </source>
</evidence>
<gene>
    <name evidence="1" type="ORF">GRH90_14775</name>
</gene>
<accession>A0A845SL88</accession>
<organism evidence="1 2">
    <name type="scientific">Acerihabitans arboris</name>
    <dbReference type="NCBI Taxonomy" id="2691583"/>
    <lineage>
        <taxon>Bacteria</taxon>
        <taxon>Pseudomonadati</taxon>
        <taxon>Pseudomonadota</taxon>
        <taxon>Gammaproteobacteria</taxon>
        <taxon>Enterobacterales</taxon>
        <taxon>Pectobacteriaceae</taxon>
        <taxon>Acerihabitans</taxon>
    </lineage>
</organism>